<dbReference type="EMBL" id="DRUZ01000067">
    <property type="protein sequence ID" value="HHS01943.1"/>
    <property type="molecule type" value="Genomic_DNA"/>
</dbReference>
<organism evidence="1">
    <name type="scientific">Caldicellulosiruptor owensensis</name>
    <dbReference type="NCBI Taxonomy" id="55205"/>
    <lineage>
        <taxon>Bacteria</taxon>
        <taxon>Bacillati</taxon>
        <taxon>Bacillota</taxon>
        <taxon>Bacillota incertae sedis</taxon>
        <taxon>Caldicellulosiruptorales</taxon>
        <taxon>Caldicellulosiruptoraceae</taxon>
        <taxon>Caldicellulosiruptor</taxon>
    </lineage>
</organism>
<dbReference type="AlphaFoldDB" id="A0A7C5V453"/>
<gene>
    <name evidence="1" type="ORF">ENL71_05375</name>
</gene>
<protein>
    <submittedName>
        <fullName evidence="1">Uncharacterized protein</fullName>
    </submittedName>
</protein>
<reference evidence="1" key="1">
    <citation type="journal article" date="2020" name="mSystems">
        <title>Genome- and Community-Level Interaction Insights into Carbon Utilization and Element Cycling Functions of Hydrothermarchaeota in Hydrothermal Sediment.</title>
        <authorList>
            <person name="Zhou Z."/>
            <person name="Liu Y."/>
            <person name="Xu W."/>
            <person name="Pan J."/>
            <person name="Luo Z.H."/>
            <person name="Li M."/>
        </authorList>
    </citation>
    <scope>NUCLEOTIDE SEQUENCE [LARGE SCALE GENOMIC DNA]</scope>
    <source>
        <strain evidence="1">SpSt-102</strain>
    </source>
</reference>
<accession>A0A7C5V453</accession>
<name>A0A7C5V453_9FIRM</name>
<proteinExistence type="predicted"/>
<evidence type="ECO:0000313" key="1">
    <source>
        <dbReference type="EMBL" id="HHS01943.1"/>
    </source>
</evidence>
<comment type="caution">
    <text evidence="1">The sequence shown here is derived from an EMBL/GenBank/DDBJ whole genome shotgun (WGS) entry which is preliminary data.</text>
</comment>
<sequence>MSLQKRKLQKYLQGLVLRRYKLLAGKKTIAMADTKGVLASYHFDAVEIKTGKKVKLRVDTFYFLGENQATLEEVWYSLGGK</sequence>